<dbReference type="NCBIfam" id="TIGR02737">
    <property type="entry name" value="caa3_CtaG"/>
    <property type="match status" value="1"/>
</dbReference>
<evidence type="ECO:0000256" key="4">
    <source>
        <dbReference type="ARBA" id="ARBA00022989"/>
    </source>
</evidence>
<name>A0A2U1JXX9_9BACI</name>
<keyword evidence="5 6" id="KW-0472">Membrane</keyword>
<dbReference type="RefSeq" id="WP_116555111.1">
    <property type="nucleotide sequence ID" value="NZ_QCZG01000024.1"/>
</dbReference>
<evidence type="ECO:0000256" key="5">
    <source>
        <dbReference type="ARBA" id="ARBA00023136"/>
    </source>
</evidence>
<feature type="transmembrane region" description="Helical" evidence="6">
    <location>
        <begin position="120"/>
        <end position="144"/>
    </location>
</feature>
<keyword evidence="8" id="KW-1185">Reference proteome</keyword>
<comment type="subcellular location">
    <subcellularLocation>
        <location evidence="1">Cell membrane</location>
        <topology evidence="1">Multi-pass membrane protein</topology>
    </subcellularLocation>
</comment>
<feature type="transmembrane region" description="Helical" evidence="6">
    <location>
        <begin position="15"/>
        <end position="33"/>
    </location>
</feature>
<evidence type="ECO:0000313" key="8">
    <source>
        <dbReference type="Proteomes" id="UP000245998"/>
    </source>
</evidence>
<proteinExistence type="predicted"/>
<dbReference type="GO" id="GO:0005886">
    <property type="term" value="C:plasma membrane"/>
    <property type="evidence" value="ECO:0007669"/>
    <property type="project" value="UniProtKB-SubCell"/>
</dbReference>
<comment type="caution">
    <text evidence="7">The sequence shown here is derived from an EMBL/GenBank/DDBJ whole genome shotgun (WGS) entry which is preliminary data.</text>
</comment>
<gene>
    <name evidence="7" type="primary">ctaG</name>
    <name evidence="7" type="ORF">DCC39_11835</name>
</gene>
<dbReference type="AlphaFoldDB" id="A0A2U1JXX9"/>
<feature type="transmembrane region" description="Helical" evidence="6">
    <location>
        <begin position="53"/>
        <end position="72"/>
    </location>
</feature>
<organism evidence="7 8">
    <name type="scientific">Pueribacillus theae</name>
    <dbReference type="NCBI Taxonomy" id="2171751"/>
    <lineage>
        <taxon>Bacteria</taxon>
        <taxon>Bacillati</taxon>
        <taxon>Bacillota</taxon>
        <taxon>Bacilli</taxon>
        <taxon>Bacillales</taxon>
        <taxon>Bacillaceae</taxon>
        <taxon>Pueribacillus</taxon>
    </lineage>
</organism>
<evidence type="ECO:0000256" key="2">
    <source>
        <dbReference type="ARBA" id="ARBA00022475"/>
    </source>
</evidence>
<dbReference type="Pfam" id="PF09678">
    <property type="entry name" value="Caa3_CtaG"/>
    <property type="match status" value="1"/>
</dbReference>
<protein>
    <submittedName>
        <fullName evidence="7">Cytochrome c oxidase assembly factor CtaG</fullName>
    </submittedName>
</protein>
<evidence type="ECO:0000256" key="3">
    <source>
        <dbReference type="ARBA" id="ARBA00022692"/>
    </source>
</evidence>
<feature type="transmembrane region" description="Helical" evidence="6">
    <location>
        <begin position="255"/>
        <end position="277"/>
    </location>
</feature>
<dbReference type="InterPro" id="IPR014108">
    <property type="entry name" value="Caa3-assmbl_CtaG"/>
</dbReference>
<dbReference type="Proteomes" id="UP000245998">
    <property type="component" value="Unassembled WGS sequence"/>
</dbReference>
<dbReference type="EMBL" id="QCZG01000024">
    <property type="protein sequence ID" value="PWA10077.1"/>
    <property type="molecule type" value="Genomic_DNA"/>
</dbReference>
<accession>A0A2U1JXX9</accession>
<sequence length="301" mass="34831">MWQQISNSFGFQALWSPWFIVLTIALAVLYLWATGKGRHRFAEAERVPVYKKILFLLGLFFFYLGFGGPLYLVGHIMFSIHMIQMVASLLLVPPLLILGSPKWLLKAVVLKIPFKRVLKFFVHPIPAILLFNVMFSFYHIPVIFDYLMVNKTGHDVYQVFLFIAAFIMWWTVIAPVPEWNRLSELQRVGLIFLDGMLLTPACALIIFAENPVYETFTNPVAWATALSLCLPGTQTVPPELIEQFMPLNLLEDQRLGGVLMKVVQEVVYGSFLGYVFFQWVRRERQEDELEQEKMELAPEYK</sequence>
<evidence type="ECO:0000256" key="6">
    <source>
        <dbReference type="SAM" id="Phobius"/>
    </source>
</evidence>
<evidence type="ECO:0000313" key="7">
    <source>
        <dbReference type="EMBL" id="PWA10077.1"/>
    </source>
</evidence>
<keyword evidence="2" id="KW-1003">Cell membrane</keyword>
<feature type="transmembrane region" description="Helical" evidence="6">
    <location>
        <begin position="78"/>
        <end position="99"/>
    </location>
</feature>
<keyword evidence="4 6" id="KW-1133">Transmembrane helix</keyword>
<dbReference type="OrthoDB" id="128422at2"/>
<keyword evidence="3 6" id="KW-0812">Transmembrane</keyword>
<reference evidence="7 8" key="1">
    <citation type="submission" date="2018-04" db="EMBL/GenBank/DDBJ databases">
        <title>Camelliibacillus theae gen. nov., sp. nov., isolated from Pu'er tea.</title>
        <authorList>
            <person name="Niu L."/>
        </authorList>
    </citation>
    <scope>NUCLEOTIDE SEQUENCE [LARGE SCALE GENOMIC DNA]</scope>
    <source>
        <strain evidence="7 8">T8</strain>
    </source>
</reference>
<evidence type="ECO:0000256" key="1">
    <source>
        <dbReference type="ARBA" id="ARBA00004651"/>
    </source>
</evidence>
<feature type="transmembrane region" description="Helical" evidence="6">
    <location>
        <begin position="156"/>
        <end position="176"/>
    </location>
</feature>
<dbReference type="InterPro" id="IPR019108">
    <property type="entry name" value="Caa3_assmbl_CtaG-rel"/>
</dbReference>
<feature type="transmembrane region" description="Helical" evidence="6">
    <location>
        <begin position="188"/>
        <end position="208"/>
    </location>
</feature>